<dbReference type="PANTHER" id="PTHR42754:SF1">
    <property type="entry name" value="LIPOPROTEIN"/>
    <property type="match status" value="1"/>
</dbReference>
<evidence type="ECO:0000313" key="9">
    <source>
        <dbReference type="EMBL" id="RKQ88434.1"/>
    </source>
</evidence>
<feature type="transmembrane region" description="Helical" evidence="7">
    <location>
        <begin position="615"/>
        <end position="637"/>
    </location>
</feature>
<dbReference type="OrthoDB" id="9811934at2"/>
<dbReference type="Pfam" id="PF00746">
    <property type="entry name" value="Gram_pos_anchor"/>
    <property type="match status" value="1"/>
</dbReference>
<feature type="compositionally biased region" description="Pro residues" evidence="6">
    <location>
        <begin position="527"/>
        <end position="552"/>
    </location>
</feature>
<dbReference type="Gene3D" id="2.60.40.1080">
    <property type="match status" value="1"/>
</dbReference>
<dbReference type="EMBL" id="RBIJ01000001">
    <property type="protein sequence ID" value="RKQ88434.1"/>
    <property type="molecule type" value="Genomic_DNA"/>
</dbReference>
<feature type="compositionally biased region" description="Pro residues" evidence="6">
    <location>
        <begin position="511"/>
        <end position="520"/>
    </location>
</feature>
<proteinExistence type="predicted"/>
<evidence type="ECO:0000256" key="7">
    <source>
        <dbReference type="SAM" id="Phobius"/>
    </source>
</evidence>
<keyword evidence="7" id="KW-1133">Transmembrane helix</keyword>
<dbReference type="InterPro" id="IPR019931">
    <property type="entry name" value="LPXTG_anchor"/>
</dbReference>
<dbReference type="RefSeq" id="WP_121443374.1">
    <property type="nucleotide sequence ID" value="NZ_RBIJ01000001.1"/>
</dbReference>
<feature type="domain" description="Gram-positive cocci surface proteins LPxTG" evidence="8">
    <location>
        <begin position="604"/>
        <end position="641"/>
    </location>
</feature>
<dbReference type="PANTHER" id="PTHR42754">
    <property type="entry name" value="ENDOGLUCANASE"/>
    <property type="match status" value="1"/>
</dbReference>
<feature type="compositionally biased region" description="Low complexity" evidence="6">
    <location>
        <begin position="553"/>
        <end position="562"/>
    </location>
</feature>
<dbReference type="Proteomes" id="UP000267019">
    <property type="component" value="Unassembled WGS sequence"/>
</dbReference>
<evidence type="ECO:0000256" key="2">
    <source>
        <dbReference type="ARBA" id="ARBA00022512"/>
    </source>
</evidence>
<comment type="caution">
    <text evidence="9">The sequence shown here is derived from an EMBL/GenBank/DDBJ whole genome shotgun (WGS) entry which is preliminary data.</text>
</comment>
<name>A0A660L5F1_9BACL</name>
<gene>
    <name evidence="9" type="ORF">C7438_0067</name>
</gene>
<organism evidence="9 10">
    <name type="scientific">Brockia lithotrophica</name>
    <dbReference type="NCBI Taxonomy" id="933949"/>
    <lineage>
        <taxon>Bacteria</taxon>
        <taxon>Bacillati</taxon>
        <taxon>Bacillota</taxon>
        <taxon>Bacilli</taxon>
        <taxon>Bacillales</taxon>
        <taxon>Bacillales Family X. Incertae Sedis</taxon>
        <taxon>Brockia</taxon>
    </lineage>
</organism>
<evidence type="ECO:0000256" key="1">
    <source>
        <dbReference type="ARBA" id="ARBA00004168"/>
    </source>
</evidence>
<evidence type="ECO:0000256" key="3">
    <source>
        <dbReference type="ARBA" id="ARBA00022525"/>
    </source>
</evidence>
<evidence type="ECO:0000256" key="6">
    <source>
        <dbReference type="SAM" id="MobiDB-lite"/>
    </source>
</evidence>
<keyword evidence="7" id="KW-0472">Membrane</keyword>
<reference evidence="9 10" key="1">
    <citation type="submission" date="2018-10" db="EMBL/GenBank/DDBJ databases">
        <title>Genomic Encyclopedia of Type Strains, Phase IV (KMG-IV): sequencing the most valuable type-strain genomes for metagenomic binning, comparative biology and taxonomic classification.</title>
        <authorList>
            <person name="Goeker M."/>
        </authorList>
    </citation>
    <scope>NUCLEOTIDE SEQUENCE [LARGE SCALE GENOMIC DNA]</scope>
    <source>
        <strain evidence="9 10">DSM 22653</strain>
    </source>
</reference>
<keyword evidence="2" id="KW-0134">Cell wall</keyword>
<evidence type="ECO:0000313" key="10">
    <source>
        <dbReference type="Proteomes" id="UP000267019"/>
    </source>
</evidence>
<feature type="region of interest" description="Disordered" evidence="6">
    <location>
        <begin position="503"/>
        <end position="605"/>
    </location>
</feature>
<dbReference type="AlphaFoldDB" id="A0A660L5F1"/>
<protein>
    <submittedName>
        <fullName evidence="9">Outer membrane protein assembly factor BamB</fullName>
    </submittedName>
</protein>
<evidence type="ECO:0000256" key="5">
    <source>
        <dbReference type="ARBA" id="ARBA00023088"/>
    </source>
</evidence>
<dbReference type="Gene3D" id="2.130.10.10">
    <property type="entry name" value="YVTN repeat-like/Quinoprotein amine dehydrogenase"/>
    <property type="match status" value="1"/>
</dbReference>
<keyword evidence="3" id="KW-0964">Secreted</keyword>
<sequence>MAQPPPGFRRRDAASRFWRVLLALFAFLWAVVPSAVRAEGSEVTSLVFLNPSLVVRTGEQAPLPDLVAKYASGDTRTVTAEAEYEVADPGVARVEVSEGNARLAGLSAGYTKLTARYAGREAVLFVYVSDPPPEVRWQKAFEVAPSEFLHVAAFPDGSFLAIGTVVLEGKVHAEILRFSEGGEILWKRDERVADAATYPTHAAIGPDGRVYVVGYADPKSENPFTWVLALRAEDGAVLGERRLGGGEVVDYGRGVLPLADGGFVVAASRYTDAAESSVHLWRLDALGNVRWEKDYRGETRTLIDRKGLALAANGDIFVAGKALKAPGSNVWDGFLLRVRPEDGSVLWNATFGGEKNDFPYDVVATGDGGALVVGTTTSYPPHNAAAFLRKFDATGKEEWVRVFGAGAGRAFWGFDVAAFPDGSGYVFVGPAMLGSGNYAHTVVRVDEAGNLQWLAQLGGVRVDHTYGVAINAAGAIAVAGRGTSFHEDNKHHAFLALFAPEKRQSPGEGTSPPPPDPGAPPANGQTPPSPSDPGAPPANGQTPPPPPDPGAPPTDGVAPPAGEGTPAVGGETPTNAGMPSASAGRLSSESDADLAPAPGSKQISAGVLPRTGADAAFAFLPFLGGGSALAGAFLLFLRPRRRTA</sequence>
<keyword evidence="4" id="KW-0732">Signal</keyword>
<keyword evidence="10" id="KW-1185">Reference proteome</keyword>
<keyword evidence="5" id="KW-0572">Peptidoglycan-anchor</keyword>
<evidence type="ECO:0000256" key="4">
    <source>
        <dbReference type="ARBA" id="ARBA00022729"/>
    </source>
</evidence>
<dbReference type="InterPro" id="IPR015943">
    <property type="entry name" value="WD40/YVTN_repeat-like_dom_sf"/>
</dbReference>
<keyword evidence="7" id="KW-0812">Transmembrane</keyword>
<evidence type="ECO:0000259" key="8">
    <source>
        <dbReference type="Pfam" id="PF00746"/>
    </source>
</evidence>
<comment type="subcellular location">
    <subcellularLocation>
        <location evidence="1">Secreted</location>
        <location evidence="1">Cell wall</location>
        <topology evidence="1">Peptidoglycan-anchor</topology>
    </subcellularLocation>
</comment>
<dbReference type="SUPFAM" id="SSF63829">
    <property type="entry name" value="Calcium-dependent phosphotriesterase"/>
    <property type="match status" value="1"/>
</dbReference>
<accession>A0A660L5F1</accession>